<dbReference type="InterPro" id="IPR028565">
    <property type="entry name" value="MHD"/>
</dbReference>
<gene>
    <name evidence="2" type="ORF">K437DRAFT_146345</name>
</gene>
<dbReference type="OrthoDB" id="870at2759"/>
<dbReference type="RefSeq" id="XP_013242496.1">
    <property type="nucleotide sequence ID" value="XM_013387042.1"/>
</dbReference>
<dbReference type="STRING" id="1037660.A0A066VQP5"/>
<dbReference type="Proteomes" id="UP000027361">
    <property type="component" value="Unassembled WGS sequence"/>
</dbReference>
<evidence type="ECO:0000313" key="3">
    <source>
        <dbReference type="Proteomes" id="UP000027361"/>
    </source>
</evidence>
<keyword evidence="3" id="KW-1185">Reference proteome</keyword>
<dbReference type="SUPFAM" id="SSF49447">
    <property type="entry name" value="Second domain of Mu2 adaptin subunit (ap50) of ap2 adaptor"/>
    <property type="match status" value="1"/>
</dbReference>
<name>A0A066VQP5_TILAU</name>
<dbReference type="InterPro" id="IPR050431">
    <property type="entry name" value="Adaptor_comp_med_subunit"/>
</dbReference>
<dbReference type="PROSITE" id="PS51072">
    <property type="entry name" value="MHD"/>
    <property type="match status" value="1"/>
</dbReference>
<dbReference type="Pfam" id="PF00928">
    <property type="entry name" value="Adap_comp_sub"/>
    <property type="match status" value="1"/>
</dbReference>
<comment type="caution">
    <text evidence="2">The sequence shown here is derived from an EMBL/GenBank/DDBJ whole genome shotgun (WGS) entry which is preliminary data.</text>
</comment>
<sequence>MPTLRYSNNEIYIDVVERLEGTVGRDDHLRRANLYATVVCRSRLSGMPEILIALSKAELLRDASLHPCVRGRRWQQEQILSFIPPDGSVELASFRVGDAHSVALFEPAQQGGAGASPSLPPPMSSPAGNLENAAPLSCHCWMRGGLLNLDPDGDGAMRTVEFEIEIEPRLQQDRHLQEIVVSFELPEDATNVDAVLIGEGSSSAAQRDVGSAGTFMYDSSLHVFRWSIGSLRRSSLARAKGSFETYSIAPRPASSATVQFQVGMHGLSGVRVDSLTLQGEGYKPFKGVRNVLVGDLEYRWS</sequence>
<dbReference type="InParanoid" id="A0A066VQP5"/>
<accession>A0A066VQP5</accession>
<protein>
    <submittedName>
        <fullName evidence="2">Clathrin adaptor, mu subunit</fullName>
    </submittedName>
</protein>
<organism evidence="2 3">
    <name type="scientific">Tilletiaria anomala (strain ATCC 24038 / CBS 436.72 / UBC 951)</name>
    <dbReference type="NCBI Taxonomy" id="1037660"/>
    <lineage>
        <taxon>Eukaryota</taxon>
        <taxon>Fungi</taxon>
        <taxon>Dikarya</taxon>
        <taxon>Basidiomycota</taxon>
        <taxon>Ustilaginomycotina</taxon>
        <taxon>Exobasidiomycetes</taxon>
        <taxon>Georgefischeriales</taxon>
        <taxon>Tilletiariaceae</taxon>
        <taxon>Tilletiaria</taxon>
    </lineage>
</organism>
<evidence type="ECO:0000259" key="1">
    <source>
        <dbReference type="PROSITE" id="PS51072"/>
    </source>
</evidence>
<proteinExistence type="predicted"/>
<dbReference type="GeneID" id="25261588"/>
<feature type="domain" description="MHD" evidence="1">
    <location>
        <begin position="8"/>
        <end position="301"/>
    </location>
</feature>
<dbReference type="InterPro" id="IPR036168">
    <property type="entry name" value="AP2_Mu_C_sf"/>
</dbReference>
<dbReference type="AlphaFoldDB" id="A0A066VQP5"/>
<dbReference type="HOGENOM" id="CLU_026996_6_2_1"/>
<reference evidence="2 3" key="1">
    <citation type="submission" date="2014-05" db="EMBL/GenBank/DDBJ databases">
        <title>Draft genome sequence of a rare smut relative, Tilletiaria anomala UBC 951.</title>
        <authorList>
            <consortium name="DOE Joint Genome Institute"/>
            <person name="Toome M."/>
            <person name="Kuo A."/>
            <person name="Henrissat B."/>
            <person name="Lipzen A."/>
            <person name="Tritt A."/>
            <person name="Yoshinaga Y."/>
            <person name="Zane M."/>
            <person name="Barry K."/>
            <person name="Grigoriev I.V."/>
            <person name="Spatafora J.W."/>
            <person name="Aimea M.C."/>
        </authorList>
    </citation>
    <scope>NUCLEOTIDE SEQUENCE [LARGE SCALE GENOMIC DNA]</scope>
    <source>
        <strain evidence="2 3">UBC 951</strain>
    </source>
</reference>
<dbReference type="Gene3D" id="2.60.40.1170">
    <property type="entry name" value="Mu homology domain, subdomain B"/>
    <property type="match status" value="2"/>
</dbReference>
<dbReference type="PANTHER" id="PTHR10529">
    <property type="entry name" value="AP COMPLEX SUBUNIT MU"/>
    <property type="match status" value="1"/>
</dbReference>
<evidence type="ECO:0000313" key="2">
    <source>
        <dbReference type="EMBL" id="KDN43781.1"/>
    </source>
</evidence>
<dbReference type="EMBL" id="JMSN01000058">
    <property type="protein sequence ID" value="KDN43781.1"/>
    <property type="molecule type" value="Genomic_DNA"/>
</dbReference>